<dbReference type="InterPro" id="IPR032789">
    <property type="entry name" value="T2SS-T3SS_pil_N"/>
</dbReference>
<dbReference type="Proteomes" id="UP001244297">
    <property type="component" value="Unassembled WGS sequence"/>
</dbReference>
<evidence type="ECO:0000313" key="4">
    <source>
        <dbReference type="Proteomes" id="UP001244297"/>
    </source>
</evidence>
<organism evidence="3 4">
    <name type="scientific">Methylobacterium longum</name>
    <dbReference type="NCBI Taxonomy" id="767694"/>
    <lineage>
        <taxon>Bacteria</taxon>
        <taxon>Pseudomonadati</taxon>
        <taxon>Pseudomonadota</taxon>
        <taxon>Alphaproteobacteria</taxon>
        <taxon>Hyphomicrobiales</taxon>
        <taxon>Methylobacteriaceae</taxon>
        <taxon>Methylobacterium</taxon>
    </lineage>
</organism>
<accession>A0ABT8APM0</accession>
<evidence type="ECO:0000259" key="2">
    <source>
        <dbReference type="Pfam" id="PF13629"/>
    </source>
</evidence>
<dbReference type="RefSeq" id="WP_238292856.1">
    <property type="nucleotide sequence ID" value="NZ_BPQS01000060.1"/>
</dbReference>
<dbReference type="Pfam" id="PF13629">
    <property type="entry name" value="T2SS-T3SS_pil_N"/>
    <property type="match status" value="1"/>
</dbReference>
<protein>
    <submittedName>
        <fullName evidence="3">Pilus assembly protein N-terminal domain-containing protein</fullName>
    </submittedName>
</protein>
<proteinExistence type="predicted"/>
<sequence>MRRTLSKAGRAGLILLLMGATAAAGQPESLPVVTILVDNAKIIRLPERTSTVIVGNPIIAEVTPQKNGVLVLTGKSFGSTNLIALDNAGAMVAETMIRVEASRDSTITVQRGLDRESFSCTPNCQPAVQLGDSAKYFGDTSGQADARRKLATSGSGPMSAGER</sequence>
<name>A0ABT8APM0_9HYPH</name>
<comment type="caution">
    <text evidence="3">The sequence shown here is derived from an EMBL/GenBank/DDBJ whole genome shotgun (WGS) entry which is preliminary data.</text>
</comment>
<dbReference type="EMBL" id="JAUFPT010000049">
    <property type="protein sequence ID" value="MDN3571854.1"/>
    <property type="molecule type" value="Genomic_DNA"/>
</dbReference>
<feature type="chain" id="PRO_5045644592" evidence="1">
    <location>
        <begin position="23"/>
        <end position="163"/>
    </location>
</feature>
<feature type="domain" description="Pilus formation protein N-terminal" evidence="2">
    <location>
        <begin position="33"/>
        <end position="100"/>
    </location>
</feature>
<evidence type="ECO:0000313" key="3">
    <source>
        <dbReference type="EMBL" id="MDN3571854.1"/>
    </source>
</evidence>
<keyword evidence="1" id="KW-0732">Signal</keyword>
<keyword evidence="4" id="KW-1185">Reference proteome</keyword>
<gene>
    <name evidence="3" type="ORF">QWZ18_14610</name>
</gene>
<feature type="signal peptide" evidence="1">
    <location>
        <begin position="1"/>
        <end position="22"/>
    </location>
</feature>
<evidence type="ECO:0000256" key="1">
    <source>
        <dbReference type="SAM" id="SignalP"/>
    </source>
</evidence>
<reference evidence="4" key="1">
    <citation type="journal article" date="2019" name="Int. J. Syst. Evol. Microbiol.">
        <title>The Global Catalogue of Microorganisms (GCM) 10K type strain sequencing project: providing services to taxonomists for standard genome sequencing and annotation.</title>
        <authorList>
            <consortium name="The Broad Institute Genomics Platform"/>
            <consortium name="The Broad Institute Genome Sequencing Center for Infectious Disease"/>
            <person name="Wu L."/>
            <person name="Ma J."/>
        </authorList>
    </citation>
    <scope>NUCLEOTIDE SEQUENCE [LARGE SCALE GENOMIC DNA]</scope>
    <source>
        <strain evidence="4">CECT 7806</strain>
    </source>
</reference>